<dbReference type="EMBL" id="JACAGC010000004">
    <property type="protein sequence ID" value="KAF6372040.1"/>
    <property type="molecule type" value="Genomic_DNA"/>
</dbReference>
<dbReference type="Proteomes" id="UP000585614">
    <property type="component" value="Unassembled WGS sequence"/>
</dbReference>
<comment type="caution">
    <text evidence="2">The sequence shown here is derived from an EMBL/GenBank/DDBJ whole genome shotgun (WGS) entry which is preliminary data.</text>
</comment>
<protein>
    <submittedName>
        <fullName evidence="2">Uncharacterized protein</fullName>
    </submittedName>
</protein>
<dbReference type="AlphaFoldDB" id="A0A7J7ZEB8"/>
<feature type="compositionally biased region" description="Basic residues" evidence="1">
    <location>
        <begin position="25"/>
        <end position="34"/>
    </location>
</feature>
<name>A0A7J7ZEB8_RHIFE</name>
<proteinExistence type="predicted"/>
<reference evidence="2 3" key="1">
    <citation type="journal article" date="2020" name="Nature">
        <title>Six reference-quality genomes reveal evolution of bat adaptations.</title>
        <authorList>
            <person name="Jebb D."/>
            <person name="Huang Z."/>
            <person name="Pippel M."/>
            <person name="Hughes G.M."/>
            <person name="Lavrichenko K."/>
            <person name="Devanna P."/>
            <person name="Winkler S."/>
            <person name="Jermiin L.S."/>
            <person name="Skirmuntt E.C."/>
            <person name="Katzourakis A."/>
            <person name="Burkitt-Gray L."/>
            <person name="Ray D.A."/>
            <person name="Sullivan K.A.M."/>
            <person name="Roscito J.G."/>
            <person name="Kirilenko B.M."/>
            <person name="Davalos L.M."/>
            <person name="Corthals A.P."/>
            <person name="Power M.L."/>
            <person name="Jones G."/>
            <person name="Ransome R.D."/>
            <person name="Dechmann D.K.N."/>
            <person name="Locatelli A.G."/>
            <person name="Puechmaille S.J."/>
            <person name="Fedrigo O."/>
            <person name="Jarvis E.D."/>
            <person name="Hiller M."/>
            <person name="Vernes S.C."/>
            <person name="Myers E.W."/>
            <person name="Teeling E.C."/>
        </authorList>
    </citation>
    <scope>NUCLEOTIDE SEQUENCE [LARGE SCALE GENOMIC DNA]</scope>
    <source>
        <strain evidence="2">MRhiFer1</strain>
        <tissue evidence="2">Lung</tissue>
    </source>
</reference>
<feature type="region of interest" description="Disordered" evidence="1">
    <location>
        <begin position="1"/>
        <end position="35"/>
    </location>
</feature>
<evidence type="ECO:0000313" key="2">
    <source>
        <dbReference type="EMBL" id="KAF6372040.1"/>
    </source>
</evidence>
<accession>A0A7J7ZEB8</accession>
<gene>
    <name evidence="2" type="ORF">mRhiFer1_009777</name>
</gene>
<sequence>MYKIIESGGGRSEQPGMRAPTTKERKGKAGRGARPRFSVAAFLQKRLCLRAPEPELSDPAIPVPFFSQPKEPLPYEAKLVPLLRAAREVQSDTSLAAPLWGQRLTDWQSSEPELRDGGTDSGDPQDRGNPVLPCPESVP</sequence>
<evidence type="ECO:0000313" key="3">
    <source>
        <dbReference type="Proteomes" id="UP000585614"/>
    </source>
</evidence>
<evidence type="ECO:0000256" key="1">
    <source>
        <dbReference type="SAM" id="MobiDB-lite"/>
    </source>
</evidence>
<organism evidence="2 3">
    <name type="scientific">Rhinolophus ferrumequinum</name>
    <name type="common">Greater horseshoe bat</name>
    <dbReference type="NCBI Taxonomy" id="59479"/>
    <lineage>
        <taxon>Eukaryota</taxon>
        <taxon>Metazoa</taxon>
        <taxon>Chordata</taxon>
        <taxon>Craniata</taxon>
        <taxon>Vertebrata</taxon>
        <taxon>Euteleostomi</taxon>
        <taxon>Mammalia</taxon>
        <taxon>Eutheria</taxon>
        <taxon>Laurasiatheria</taxon>
        <taxon>Chiroptera</taxon>
        <taxon>Yinpterochiroptera</taxon>
        <taxon>Rhinolophoidea</taxon>
        <taxon>Rhinolophidae</taxon>
        <taxon>Rhinolophinae</taxon>
        <taxon>Rhinolophus</taxon>
    </lineage>
</organism>
<feature type="region of interest" description="Disordered" evidence="1">
    <location>
        <begin position="94"/>
        <end position="139"/>
    </location>
</feature>